<name>A0A4U0SNK1_9ACTN</name>
<evidence type="ECO:0000313" key="1">
    <source>
        <dbReference type="EMBL" id="TKA01935.1"/>
    </source>
</evidence>
<evidence type="ECO:0000313" key="2">
    <source>
        <dbReference type="Proteomes" id="UP000305778"/>
    </source>
</evidence>
<dbReference type="AlphaFoldDB" id="A0A4U0SNK1"/>
<dbReference type="OrthoDB" id="4325901at2"/>
<comment type="caution">
    <text evidence="1">The sequence shown here is derived from an EMBL/GenBank/DDBJ whole genome shotgun (WGS) entry which is preliminary data.</text>
</comment>
<accession>A0A4U0SNK1</accession>
<proteinExistence type="predicted"/>
<organism evidence="1 2">
    <name type="scientific">Actinacidiphila oryziradicis</name>
    <dbReference type="NCBI Taxonomy" id="2571141"/>
    <lineage>
        <taxon>Bacteria</taxon>
        <taxon>Bacillati</taxon>
        <taxon>Actinomycetota</taxon>
        <taxon>Actinomycetes</taxon>
        <taxon>Kitasatosporales</taxon>
        <taxon>Streptomycetaceae</taxon>
        <taxon>Actinacidiphila</taxon>
    </lineage>
</organism>
<protein>
    <submittedName>
        <fullName evidence="1">Asp23/Gls24 family envelope stress response protein</fullName>
    </submittedName>
</protein>
<reference evidence="1 2" key="1">
    <citation type="submission" date="2019-04" db="EMBL/GenBank/DDBJ databases">
        <title>Streptomyces oryziradicis sp. nov., a novel actinomycete isolated from rhizosphere soil of rice (Oryza sativa L.).</title>
        <authorList>
            <person name="Li C."/>
        </authorList>
    </citation>
    <scope>NUCLEOTIDE SEQUENCE [LARGE SCALE GENOMIC DNA]</scope>
    <source>
        <strain evidence="1 2">NEAU-C40</strain>
    </source>
</reference>
<dbReference type="RefSeq" id="WP_136729024.1">
    <property type="nucleotide sequence ID" value="NZ_SUMC01000068.1"/>
</dbReference>
<keyword evidence="2" id="KW-1185">Reference proteome</keyword>
<sequence>MTAPDTVRSVAAEAALTVSGVTHLQPGLAHRLAGAASRTWPDTAAALSPPAAGVRVDRPQDASGWHVEVRCVLSEGHRALDVARNVHARVRSAVVSHLAAQGAPDAIAVTVTVTCIAPDGRHLSR</sequence>
<dbReference type="EMBL" id="SUMC01000068">
    <property type="protein sequence ID" value="TKA01935.1"/>
    <property type="molecule type" value="Genomic_DNA"/>
</dbReference>
<gene>
    <name evidence="1" type="ORF">FCI23_39795</name>
</gene>
<dbReference type="Proteomes" id="UP000305778">
    <property type="component" value="Unassembled WGS sequence"/>
</dbReference>